<dbReference type="AlphaFoldDB" id="A0A3Q7IVW0"/>
<dbReference type="Proteomes" id="UP000004994">
    <property type="component" value="Chromosome 11"/>
</dbReference>
<evidence type="ECO:0000313" key="3">
    <source>
        <dbReference type="Proteomes" id="UP000004994"/>
    </source>
</evidence>
<gene>
    <name evidence="2" type="primary">LOC101259019</name>
</gene>
<proteinExistence type="predicted"/>
<dbReference type="Gene3D" id="3.50.50.100">
    <property type="match status" value="1"/>
</dbReference>
<dbReference type="InterPro" id="IPR023753">
    <property type="entry name" value="FAD/NAD-binding_dom"/>
</dbReference>
<dbReference type="GO" id="GO:0016491">
    <property type="term" value="F:oxidoreductase activity"/>
    <property type="evidence" value="ECO:0007669"/>
    <property type="project" value="InterPro"/>
</dbReference>
<protein>
    <recommendedName>
        <fullName evidence="1">FAD/NAD(P)-binding domain-containing protein</fullName>
    </recommendedName>
</protein>
<dbReference type="STRING" id="4081.A0A3Q7IVW0"/>
<dbReference type="PANTHER" id="PTHR43735">
    <property type="entry name" value="APOPTOSIS-INDUCING FACTOR 1"/>
    <property type="match status" value="1"/>
</dbReference>
<organism evidence="2">
    <name type="scientific">Solanum lycopersicum</name>
    <name type="common">Tomato</name>
    <name type="synonym">Lycopersicon esculentum</name>
    <dbReference type="NCBI Taxonomy" id="4081"/>
    <lineage>
        <taxon>Eukaryota</taxon>
        <taxon>Viridiplantae</taxon>
        <taxon>Streptophyta</taxon>
        <taxon>Embryophyta</taxon>
        <taxon>Tracheophyta</taxon>
        <taxon>Spermatophyta</taxon>
        <taxon>Magnoliopsida</taxon>
        <taxon>eudicotyledons</taxon>
        <taxon>Gunneridae</taxon>
        <taxon>Pentapetalae</taxon>
        <taxon>asterids</taxon>
        <taxon>lamiids</taxon>
        <taxon>Solanales</taxon>
        <taxon>Solanaceae</taxon>
        <taxon>Solanoideae</taxon>
        <taxon>Solaneae</taxon>
        <taxon>Solanum</taxon>
        <taxon>Solanum subgen. Lycopersicon</taxon>
    </lineage>
</organism>
<sequence>MLIVGGGPTGVELATEIAVDFPLKKVTSLHKRSKLREFIGPKVPNKTLEWLKKKNVEVKLMQSFDLSNNMKTQVETECISVRLGKLSERVAILFARRRHTEFKVVKGDVLKDRIDNFGRLKVDENLRINGL</sequence>
<dbReference type="EnsemblPlants" id="Solyc11g042760.1.1">
    <property type="protein sequence ID" value="Solyc11g042760.1.1.1"/>
    <property type="gene ID" value="Solyc11g042760.1"/>
</dbReference>
<dbReference type="InParanoid" id="A0A3Q7IVW0"/>
<evidence type="ECO:0000313" key="2">
    <source>
        <dbReference type="EnsemblPlants" id="Solyc11g042760.1.1.1"/>
    </source>
</evidence>
<feature type="domain" description="FAD/NAD(P)-binding" evidence="1">
    <location>
        <begin position="2"/>
        <end position="77"/>
    </location>
</feature>
<accession>A0A3Q7IVW0</accession>
<dbReference type="SUPFAM" id="SSF51905">
    <property type="entry name" value="FAD/NAD(P)-binding domain"/>
    <property type="match status" value="1"/>
</dbReference>
<dbReference type="Pfam" id="PF07992">
    <property type="entry name" value="Pyr_redox_2"/>
    <property type="match status" value="1"/>
</dbReference>
<reference evidence="2" key="1">
    <citation type="journal article" date="2012" name="Nature">
        <title>The tomato genome sequence provides insights into fleshy fruit evolution.</title>
        <authorList>
            <consortium name="Tomato Genome Consortium"/>
        </authorList>
    </citation>
    <scope>NUCLEOTIDE SEQUENCE [LARGE SCALE GENOMIC DNA]</scope>
    <source>
        <strain evidence="2">cv. Heinz 1706</strain>
    </source>
</reference>
<dbReference type="PaxDb" id="4081-Solyc11g042760.1.1"/>
<dbReference type="Gramene" id="Solyc11g042760.1.1">
    <property type="protein sequence ID" value="Solyc11g042760.1.1.1"/>
    <property type="gene ID" value="Solyc11g042760.1"/>
</dbReference>
<keyword evidence="3" id="KW-1185">Reference proteome</keyword>
<dbReference type="InterPro" id="IPR036188">
    <property type="entry name" value="FAD/NAD-bd_sf"/>
</dbReference>
<name>A0A3Q7IVW0_SOLLC</name>
<reference evidence="2" key="2">
    <citation type="submission" date="2019-01" db="UniProtKB">
        <authorList>
            <consortium name="EnsemblPlants"/>
        </authorList>
    </citation>
    <scope>IDENTIFICATION</scope>
    <source>
        <strain evidence="2">cv. Heinz 1706</strain>
    </source>
</reference>
<evidence type="ECO:0000259" key="1">
    <source>
        <dbReference type="Pfam" id="PF07992"/>
    </source>
</evidence>
<dbReference type="PANTHER" id="PTHR43735:SF26">
    <property type="entry name" value="APOPTOSIS-INDUCING FACTOR HOMOLOG B-LIKE"/>
    <property type="match status" value="1"/>
</dbReference>